<comment type="caution">
    <text evidence="1">The sequence shown here is derived from an EMBL/GenBank/DDBJ whole genome shotgun (WGS) entry which is preliminary data.</text>
</comment>
<evidence type="ECO:0000313" key="2">
    <source>
        <dbReference type="Proteomes" id="UP001296706"/>
    </source>
</evidence>
<gene>
    <name evidence="1" type="ORF">HF577_12125</name>
</gene>
<sequence length="135" mass="15196">MSRSHQPERLTRLACHGQCRPDPARHVHHDQLLRVESDPDAMVDLFETAVTWAELEYPTDTTIAPHEWLDFAQRHRWHDPERMLRIFGLATDIALRAAPAPTPAALDMAMAAGSGICPALDPVEPPRRRLRVASP</sequence>
<reference evidence="1 2" key="1">
    <citation type="submission" date="2020-04" db="EMBL/GenBank/DDBJ databases">
        <authorList>
            <person name="Klaysubun C."/>
            <person name="Duangmal K."/>
            <person name="Lipun K."/>
        </authorList>
    </citation>
    <scope>NUCLEOTIDE SEQUENCE [LARGE SCALE GENOMIC DNA]</scope>
    <source>
        <strain evidence="1 2">JCM 11839</strain>
    </source>
</reference>
<dbReference type="Proteomes" id="UP001296706">
    <property type="component" value="Unassembled WGS sequence"/>
</dbReference>
<protein>
    <submittedName>
        <fullName evidence="1">Uncharacterized protein</fullName>
    </submittedName>
</protein>
<accession>A0ABX1RDF9</accession>
<keyword evidence="2" id="KW-1185">Reference proteome</keyword>
<proteinExistence type="predicted"/>
<name>A0ABX1RDF9_9PSEU</name>
<dbReference type="EMBL" id="JAAXKY010000031">
    <property type="protein sequence ID" value="NMH77826.1"/>
    <property type="molecule type" value="Genomic_DNA"/>
</dbReference>
<evidence type="ECO:0000313" key="1">
    <source>
        <dbReference type="EMBL" id="NMH77826.1"/>
    </source>
</evidence>
<organism evidence="1 2">
    <name type="scientific">Pseudonocardia xinjiangensis</name>
    <dbReference type="NCBI Taxonomy" id="75289"/>
    <lineage>
        <taxon>Bacteria</taxon>
        <taxon>Bacillati</taxon>
        <taxon>Actinomycetota</taxon>
        <taxon>Actinomycetes</taxon>
        <taxon>Pseudonocardiales</taxon>
        <taxon>Pseudonocardiaceae</taxon>
        <taxon>Pseudonocardia</taxon>
    </lineage>
</organism>
<dbReference type="RefSeq" id="WP_169395904.1">
    <property type="nucleotide sequence ID" value="NZ_BAAAJH010000003.1"/>
</dbReference>